<evidence type="ECO:0000256" key="1">
    <source>
        <dbReference type="ARBA" id="ARBA00004211"/>
    </source>
</evidence>
<reference evidence="10" key="2">
    <citation type="submission" date="2021-12" db="EMBL/GenBank/DDBJ databases">
        <title>Resequencing data analysis of finger millet.</title>
        <authorList>
            <person name="Hatakeyama M."/>
            <person name="Aluri S."/>
            <person name="Balachadran M.T."/>
            <person name="Sivarajan S.R."/>
            <person name="Poveda L."/>
            <person name="Shimizu-Inatsugi R."/>
            <person name="Schlapbach R."/>
            <person name="Sreeman S.M."/>
            <person name="Shimizu K.K."/>
        </authorList>
    </citation>
    <scope>NUCLEOTIDE SEQUENCE</scope>
</reference>
<organism evidence="10 11">
    <name type="scientific">Eleusine coracana subsp. coracana</name>
    <dbReference type="NCBI Taxonomy" id="191504"/>
    <lineage>
        <taxon>Eukaryota</taxon>
        <taxon>Viridiplantae</taxon>
        <taxon>Streptophyta</taxon>
        <taxon>Embryophyta</taxon>
        <taxon>Tracheophyta</taxon>
        <taxon>Spermatophyta</taxon>
        <taxon>Magnoliopsida</taxon>
        <taxon>Liliopsida</taxon>
        <taxon>Poales</taxon>
        <taxon>Poaceae</taxon>
        <taxon>PACMAD clade</taxon>
        <taxon>Chloridoideae</taxon>
        <taxon>Cynodonteae</taxon>
        <taxon>Eleusininae</taxon>
        <taxon>Eleusine</taxon>
    </lineage>
</organism>
<evidence type="ECO:0000256" key="3">
    <source>
        <dbReference type="ARBA" id="ARBA00022448"/>
    </source>
</evidence>
<evidence type="ECO:0000256" key="7">
    <source>
        <dbReference type="ARBA" id="ARBA00023054"/>
    </source>
</evidence>
<dbReference type="AlphaFoldDB" id="A0AAV5C7G0"/>
<dbReference type="GO" id="GO:0015031">
    <property type="term" value="P:protein transport"/>
    <property type="evidence" value="ECO:0007669"/>
    <property type="project" value="UniProtKB-KW"/>
</dbReference>
<accession>A0AAV5C7G0</accession>
<keyword evidence="4 9" id="KW-0812">Transmembrane</keyword>
<keyword evidence="6 9" id="KW-1133">Transmembrane helix</keyword>
<sequence length="142" mass="16143">MTIRNQIVGGRAQQGLSEELLELGMADTLGVSADQKSRLLMATEKQNQTTDRLRDSHSTILHAEGIGVSILHDLEQQRESLLHAHDTVPNYLLHTVDDNIGKSRRIIIAMVRRMDRDKWIMCGIITLLVLVILVILYFKFVR</sequence>
<dbReference type="GO" id="GO:0012507">
    <property type="term" value="C:ER to Golgi transport vesicle membrane"/>
    <property type="evidence" value="ECO:0007669"/>
    <property type="project" value="TreeGrafter"/>
</dbReference>
<proteinExistence type="inferred from homology"/>
<reference evidence="10" key="1">
    <citation type="journal article" date="2018" name="DNA Res.">
        <title>Multiple hybrid de novo genome assembly of finger millet, an orphan allotetraploid crop.</title>
        <authorList>
            <person name="Hatakeyama M."/>
            <person name="Aluri S."/>
            <person name="Balachadran M.T."/>
            <person name="Sivarajan S.R."/>
            <person name="Patrignani A."/>
            <person name="Gruter S."/>
            <person name="Poveda L."/>
            <person name="Shimizu-Inatsugi R."/>
            <person name="Baeten J."/>
            <person name="Francoijs K.J."/>
            <person name="Nataraja K.N."/>
            <person name="Reddy Y.A.N."/>
            <person name="Phadnis S."/>
            <person name="Ravikumar R.L."/>
            <person name="Schlapbach R."/>
            <person name="Sreeman S.M."/>
            <person name="Shimizu K.K."/>
        </authorList>
    </citation>
    <scope>NUCLEOTIDE SEQUENCE</scope>
</reference>
<evidence type="ECO:0000256" key="2">
    <source>
        <dbReference type="ARBA" id="ARBA00006108"/>
    </source>
</evidence>
<dbReference type="PANTHER" id="PTHR21230:SF31">
    <property type="entry name" value="OS01G0560200 PROTEIN"/>
    <property type="match status" value="1"/>
</dbReference>
<dbReference type="FunFam" id="1.20.5.110:FF:000002">
    <property type="entry name" value="Vesicle transport through interaction with t-SNAREsB"/>
    <property type="match status" value="1"/>
</dbReference>
<dbReference type="Pfam" id="PF12352">
    <property type="entry name" value="V-SNARE_C"/>
    <property type="match status" value="1"/>
</dbReference>
<name>A0AAV5C7G0_ELECO</name>
<dbReference type="GO" id="GO:0005794">
    <property type="term" value="C:Golgi apparatus"/>
    <property type="evidence" value="ECO:0007669"/>
    <property type="project" value="TreeGrafter"/>
</dbReference>
<dbReference type="Proteomes" id="UP001054889">
    <property type="component" value="Unassembled WGS sequence"/>
</dbReference>
<comment type="caution">
    <text evidence="10">The sequence shown here is derived from an EMBL/GenBank/DDBJ whole genome shotgun (WGS) entry which is preliminary data.</text>
</comment>
<evidence type="ECO:0000256" key="4">
    <source>
        <dbReference type="ARBA" id="ARBA00022692"/>
    </source>
</evidence>
<evidence type="ECO:0000256" key="6">
    <source>
        <dbReference type="ARBA" id="ARBA00022989"/>
    </source>
</evidence>
<dbReference type="CDD" id="cd15862">
    <property type="entry name" value="SNARE_Vti1"/>
    <property type="match status" value="1"/>
</dbReference>
<keyword evidence="3" id="KW-0813">Transport</keyword>
<dbReference type="GO" id="GO:0031902">
    <property type="term" value="C:late endosome membrane"/>
    <property type="evidence" value="ECO:0007669"/>
    <property type="project" value="TreeGrafter"/>
</dbReference>
<evidence type="ECO:0000256" key="8">
    <source>
        <dbReference type="ARBA" id="ARBA00023136"/>
    </source>
</evidence>
<comment type="similarity">
    <text evidence="2">Belongs to the VTI1 family.</text>
</comment>
<dbReference type="GO" id="GO:0000149">
    <property type="term" value="F:SNARE binding"/>
    <property type="evidence" value="ECO:0007669"/>
    <property type="project" value="TreeGrafter"/>
</dbReference>
<dbReference type="PANTHER" id="PTHR21230">
    <property type="entry name" value="VESICLE TRANSPORT V-SNARE PROTEIN VTI1-RELATED"/>
    <property type="match status" value="1"/>
</dbReference>
<feature type="transmembrane region" description="Helical" evidence="9">
    <location>
        <begin position="119"/>
        <end position="138"/>
    </location>
</feature>
<comment type="subcellular location">
    <subcellularLocation>
        <location evidence="1">Membrane</location>
        <topology evidence="1">Single-pass type IV membrane protein</topology>
    </subcellularLocation>
</comment>
<dbReference type="GO" id="GO:0006906">
    <property type="term" value="P:vesicle fusion"/>
    <property type="evidence" value="ECO:0007669"/>
    <property type="project" value="TreeGrafter"/>
</dbReference>
<dbReference type="EMBL" id="BQKI01000004">
    <property type="protein sequence ID" value="GJM94139.1"/>
    <property type="molecule type" value="Genomic_DNA"/>
</dbReference>
<evidence type="ECO:0000256" key="9">
    <source>
        <dbReference type="SAM" id="Phobius"/>
    </source>
</evidence>
<protein>
    <submittedName>
        <fullName evidence="10">Uncharacterized protein</fullName>
    </submittedName>
</protein>
<keyword evidence="5" id="KW-0653">Protein transport</keyword>
<keyword evidence="7" id="KW-0175">Coiled coil</keyword>
<dbReference type="GO" id="GO:0005484">
    <property type="term" value="F:SNAP receptor activity"/>
    <property type="evidence" value="ECO:0007669"/>
    <property type="project" value="TreeGrafter"/>
</dbReference>
<keyword evidence="8 9" id="KW-0472">Membrane</keyword>
<evidence type="ECO:0000313" key="11">
    <source>
        <dbReference type="Proteomes" id="UP001054889"/>
    </source>
</evidence>
<evidence type="ECO:0000256" key="5">
    <source>
        <dbReference type="ARBA" id="ARBA00022927"/>
    </source>
</evidence>
<gene>
    <name evidence="10" type="primary">ga10756</name>
    <name evidence="10" type="ORF">PR202_ga10756</name>
</gene>
<dbReference type="Gene3D" id="1.20.5.110">
    <property type="match status" value="1"/>
</dbReference>
<dbReference type="SUPFAM" id="SSF58038">
    <property type="entry name" value="SNARE fusion complex"/>
    <property type="match status" value="1"/>
</dbReference>
<evidence type="ECO:0000313" key="10">
    <source>
        <dbReference type="EMBL" id="GJM94139.1"/>
    </source>
</evidence>
<dbReference type="GO" id="GO:0005789">
    <property type="term" value="C:endoplasmic reticulum membrane"/>
    <property type="evidence" value="ECO:0007669"/>
    <property type="project" value="TreeGrafter"/>
</dbReference>
<dbReference type="GO" id="GO:0031201">
    <property type="term" value="C:SNARE complex"/>
    <property type="evidence" value="ECO:0007669"/>
    <property type="project" value="TreeGrafter"/>
</dbReference>
<keyword evidence="11" id="KW-1185">Reference proteome</keyword>